<dbReference type="Gene3D" id="3.10.50.10">
    <property type="match status" value="1"/>
</dbReference>
<accession>A0ABT6NHB3</accession>
<evidence type="ECO:0000313" key="3">
    <source>
        <dbReference type="Proteomes" id="UP001158045"/>
    </source>
</evidence>
<dbReference type="InterPro" id="IPR017853">
    <property type="entry name" value="GH"/>
</dbReference>
<dbReference type="InterPro" id="IPR001223">
    <property type="entry name" value="Glyco_hydro18_cat"/>
</dbReference>
<gene>
    <name evidence="2" type="ORF">QE109_16800</name>
</gene>
<dbReference type="Gene3D" id="3.20.20.80">
    <property type="entry name" value="Glycosidases"/>
    <property type="match status" value="1"/>
</dbReference>
<reference evidence="2 3" key="1">
    <citation type="submission" date="2023-04" db="EMBL/GenBank/DDBJ databases">
        <title>Fusibacter bizertensis strain WBS, isolated from littoral bottom sediments of the Arctic seas - biochemical and genomic analysis.</title>
        <authorList>
            <person name="Brioukhanov A.L."/>
        </authorList>
    </citation>
    <scope>NUCLEOTIDE SEQUENCE [LARGE SCALE GENOMIC DNA]</scope>
    <source>
        <strain evidence="2 3">WBS</strain>
    </source>
</reference>
<evidence type="ECO:0000313" key="2">
    <source>
        <dbReference type="EMBL" id="MDH8679820.1"/>
    </source>
</evidence>
<evidence type="ECO:0000259" key="1">
    <source>
        <dbReference type="PROSITE" id="PS51910"/>
    </source>
</evidence>
<dbReference type="RefSeq" id="WP_281095716.1">
    <property type="nucleotide sequence ID" value="NZ_JARYZI010000017.1"/>
</dbReference>
<proteinExistence type="predicted"/>
<dbReference type="SUPFAM" id="SSF51445">
    <property type="entry name" value="(Trans)glycosidases"/>
    <property type="match status" value="1"/>
</dbReference>
<sequence>MKKTVLAFFSLVIVLVVIAAVFLAIDVESNLKVRRKINSVLNPVQIVKAEPKAVLVKPFEAKIDMNSKWILNEKFVNQISYMHVENLSTSWITYFFDEALNKLSIVDGNHQLEIDSNGNVMIDQSMLDQKVELKNVDDEWYISLTALNKIEEGEALGFVEQPYVEGKNLVIINKFENYNIVEIDDERLVFSDQEKLDVYLQNRFDISFLFKLKNLFSKTEIVGIEKNTSLYVFPTDSKSFFIISEDNTAGFIEIKGSEQITTKSGEKRNQLKVSKNAPENIVMTWEAVYSYNPDTSKIGPMGPLNVISPTWYELKDASGKVSSKASKDYVSWAKSNGYQVWALVSNAFDKDLTHSFLYNSDARKHFINIMLEEALNYGYEGINIDFENVYLEDKDALTHFIHEFSVYANRAGVILSMDVTVMGGSDTWSKCYDHEKLGQIVDFLIIMSYDEHWASSPISGPVSSYDWVKHHMDQLAEVVDSNKLVMGIPLYTRVWREYPSSEKANQYRTKSSAIGMEAQNNLLEKYQLTPIWDEVDQLYYATFFEEDAQVKMWIENAETISAKLNIVSELNLRGAAMWRRGFETEDIWDVFKKINP</sequence>
<dbReference type="PANTHER" id="PTHR46066:SF2">
    <property type="entry name" value="CHITINASE DOMAIN-CONTAINING PROTEIN 1"/>
    <property type="match status" value="1"/>
</dbReference>
<dbReference type="InterPro" id="IPR011583">
    <property type="entry name" value="Chitinase_II/V-like_cat"/>
</dbReference>
<keyword evidence="3" id="KW-1185">Reference proteome</keyword>
<dbReference type="PANTHER" id="PTHR46066">
    <property type="entry name" value="CHITINASE DOMAIN-CONTAINING PROTEIN 1 FAMILY MEMBER"/>
    <property type="match status" value="1"/>
</dbReference>
<feature type="domain" description="GH18" evidence="1">
    <location>
        <begin position="279"/>
        <end position="596"/>
    </location>
</feature>
<dbReference type="Pfam" id="PF00704">
    <property type="entry name" value="Glyco_hydro_18"/>
    <property type="match status" value="1"/>
</dbReference>
<name>A0ABT6NHB3_9FIRM</name>
<dbReference type="GO" id="GO:0016787">
    <property type="term" value="F:hydrolase activity"/>
    <property type="evidence" value="ECO:0007669"/>
    <property type="project" value="UniProtKB-KW"/>
</dbReference>
<protein>
    <submittedName>
        <fullName evidence="2">Glycosyl hydrolase family 18 protein</fullName>
    </submittedName>
</protein>
<dbReference type="InterPro" id="IPR029070">
    <property type="entry name" value="Chitinase_insertion_sf"/>
</dbReference>
<dbReference type="SMART" id="SM00636">
    <property type="entry name" value="Glyco_18"/>
    <property type="match status" value="1"/>
</dbReference>
<dbReference type="Proteomes" id="UP001158045">
    <property type="component" value="Unassembled WGS sequence"/>
</dbReference>
<dbReference type="EMBL" id="JARYZI010000017">
    <property type="protein sequence ID" value="MDH8679820.1"/>
    <property type="molecule type" value="Genomic_DNA"/>
</dbReference>
<keyword evidence="2" id="KW-0378">Hydrolase</keyword>
<dbReference type="PROSITE" id="PS51910">
    <property type="entry name" value="GH18_2"/>
    <property type="match status" value="1"/>
</dbReference>
<organism evidence="2 3">
    <name type="scientific">Fusibacter bizertensis</name>
    <dbReference type="NCBI Taxonomy" id="1488331"/>
    <lineage>
        <taxon>Bacteria</taxon>
        <taxon>Bacillati</taxon>
        <taxon>Bacillota</taxon>
        <taxon>Clostridia</taxon>
        <taxon>Eubacteriales</taxon>
        <taxon>Eubacteriales Family XII. Incertae Sedis</taxon>
        <taxon>Fusibacter</taxon>
    </lineage>
</organism>
<comment type="caution">
    <text evidence="2">The sequence shown here is derived from an EMBL/GenBank/DDBJ whole genome shotgun (WGS) entry which is preliminary data.</text>
</comment>